<dbReference type="Proteomes" id="UP000199290">
    <property type="component" value="Unassembled WGS sequence"/>
</dbReference>
<evidence type="ECO:0000259" key="10">
    <source>
        <dbReference type="Pfam" id="PF04290"/>
    </source>
</evidence>
<dbReference type="PANTHER" id="PTHR35011:SF11">
    <property type="entry name" value="TRAP TRANSPORTER SMALL PERMEASE PROTEIN"/>
    <property type="match status" value="1"/>
</dbReference>
<evidence type="ECO:0000256" key="5">
    <source>
        <dbReference type="ARBA" id="ARBA00022692"/>
    </source>
</evidence>
<feature type="transmembrane region" description="Helical" evidence="9">
    <location>
        <begin position="134"/>
        <end position="152"/>
    </location>
</feature>
<evidence type="ECO:0000313" key="12">
    <source>
        <dbReference type="Proteomes" id="UP000199290"/>
    </source>
</evidence>
<dbReference type="InterPro" id="IPR055348">
    <property type="entry name" value="DctQ"/>
</dbReference>
<evidence type="ECO:0000256" key="4">
    <source>
        <dbReference type="ARBA" id="ARBA00022519"/>
    </source>
</evidence>
<gene>
    <name evidence="11" type="ORF">SAMN04488073_2083</name>
</gene>
<comment type="subunit">
    <text evidence="9">The complex comprises the extracytoplasmic solute receptor protein and the two transmembrane proteins.</text>
</comment>
<accession>A0A1I6H208</accession>
<organism evidence="11 12">
    <name type="scientific">Marinobacter gudaonensis</name>
    <dbReference type="NCBI Taxonomy" id="375760"/>
    <lineage>
        <taxon>Bacteria</taxon>
        <taxon>Pseudomonadati</taxon>
        <taxon>Pseudomonadota</taxon>
        <taxon>Gammaproteobacteria</taxon>
        <taxon>Pseudomonadales</taxon>
        <taxon>Marinobacteraceae</taxon>
        <taxon>Marinobacter</taxon>
    </lineage>
</organism>
<keyword evidence="5 9" id="KW-0812">Transmembrane</keyword>
<evidence type="ECO:0000256" key="6">
    <source>
        <dbReference type="ARBA" id="ARBA00022989"/>
    </source>
</evidence>
<evidence type="ECO:0000256" key="1">
    <source>
        <dbReference type="ARBA" id="ARBA00004429"/>
    </source>
</evidence>
<dbReference type="GO" id="GO:0022857">
    <property type="term" value="F:transmembrane transporter activity"/>
    <property type="evidence" value="ECO:0007669"/>
    <property type="project" value="UniProtKB-UniRule"/>
</dbReference>
<keyword evidence="6 9" id="KW-1133">Transmembrane helix</keyword>
<dbReference type="STRING" id="375760.SAMN04488073_2083"/>
<evidence type="ECO:0000313" key="11">
    <source>
        <dbReference type="EMBL" id="SFR48516.1"/>
    </source>
</evidence>
<keyword evidence="12" id="KW-1185">Reference proteome</keyword>
<feature type="transmembrane region" description="Helical" evidence="9">
    <location>
        <begin position="12"/>
        <end position="39"/>
    </location>
</feature>
<evidence type="ECO:0000256" key="8">
    <source>
        <dbReference type="ARBA" id="ARBA00038436"/>
    </source>
</evidence>
<dbReference type="AlphaFoldDB" id="A0A1I6H208"/>
<keyword evidence="7 9" id="KW-0472">Membrane</keyword>
<dbReference type="InterPro" id="IPR007387">
    <property type="entry name" value="TRAP_DctQ"/>
</dbReference>
<keyword evidence="4 9" id="KW-0997">Cell inner membrane</keyword>
<dbReference type="Pfam" id="PF04290">
    <property type="entry name" value="DctQ"/>
    <property type="match status" value="1"/>
</dbReference>
<dbReference type="OrthoDB" id="2085311at2"/>
<proteinExistence type="inferred from homology"/>
<dbReference type="PANTHER" id="PTHR35011">
    <property type="entry name" value="2,3-DIKETO-L-GULONATE TRAP TRANSPORTER SMALL PERMEASE PROTEIN YIAM"/>
    <property type="match status" value="1"/>
</dbReference>
<protein>
    <recommendedName>
        <fullName evidence="9">TRAP transporter small permease protein</fullName>
    </recommendedName>
</protein>
<dbReference type="GO" id="GO:0015740">
    <property type="term" value="P:C4-dicarboxylate transport"/>
    <property type="evidence" value="ECO:0007669"/>
    <property type="project" value="TreeGrafter"/>
</dbReference>
<keyword evidence="2 9" id="KW-0813">Transport</keyword>
<comment type="subcellular location">
    <subcellularLocation>
        <location evidence="1 9">Cell inner membrane</location>
        <topology evidence="1 9">Multi-pass membrane protein</topology>
    </subcellularLocation>
</comment>
<feature type="domain" description="Tripartite ATP-independent periplasmic transporters DctQ component" evidence="10">
    <location>
        <begin position="27"/>
        <end position="153"/>
    </location>
</feature>
<comment type="function">
    <text evidence="9">Part of the tripartite ATP-independent periplasmic (TRAP) transport system.</text>
</comment>
<name>A0A1I6H208_9GAMM</name>
<feature type="transmembrane region" description="Helical" evidence="9">
    <location>
        <begin position="95"/>
        <end position="114"/>
    </location>
</feature>
<dbReference type="GO" id="GO:0005886">
    <property type="term" value="C:plasma membrane"/>
    <property type="evidence" value="ECO:0007669"/>
    <property type="project" value="UniProtKB-SubCell"/>
</dbReference>
<dbReference type="RefSeq" id="WP_091989268.1">
    <property type="nucleotide sequence ID" value="NZ_FOYV01000001.1"/>
</dbReference>
<keyword evidence="3" id="KW-1003">Cell membrane</keyword>
<evidence type="ECO:0000256" key="9">
    <source>
        <dbReference type="RuleBase" id="RU369079"/>
    </source>
</evidence>
<sequence length="166" mass="17871">MYQYLDKFGLGLAFGSQVIGAVTALVMIISLLLGVFYRYVLGDALVWSDEVAALAFTWTVFLFASALVRTGGHVRVTLLVDALPPLLGELVERGILVLVLALGLVMLWTGWNFAEFTSGQVSPAVRYPIWLESAAVPVGGALIGIHALILLVRPRPIHSSAEQTHG</sequence>
<dbReference type="EMBL" id="FOYV01000001">
    <property type="protein sequence ID" value="SFR48516.1"/>
    <property type="molecule type" value="Genomic_DNA"/>
</dbReference>
<evidence type="ECO:0000256" key="3">
    <source>
        <dbReference type="ARBA" id="ARBA00022475"/>
    </source>
</evidence>
<feature type="transmembrane region" description="Helical" evidence="9">
    <location>
        <begin position="51"/>
        <end position="68"/>
    </location>
</feature>
<evidence type="ECO:0000256" key="7">
    <source>
        <dbReference type="ARBA" id="ARBA00023136"/>
    </source>
</evidence>
<evidence type="ECO:0000256" key="2">
    <source>
        <dbReference type="ARBA" id="ARBA00022448"/>
    </source>
</evidence>
<reference evidence="12" key="1">
    <citation type="submission" date="2016-10" db="EMBL/GenBank/DDBJ databases">
        <authorList>
            <person name="Varghese N."/>
            <person name="Submissions S."/>
        </authorList>
    </citation>
    <scope>NUCLEOTIDE SEQUENCE [LARGE SCALE GENOMIC DNA]</scope>
    <source>
        <strain evidence="12">CGMCC 1.6294</strain>
    </source>
</reference>
<comment type="similarity">
    <text evidence="8 9">Belongs to the TRAP transporter small permease family.</text>
</comment>